<evidence type="ECO:0008006" key="4">
    <source>
        <dbReference type="Google" id="ProtNLM"/>
    </source>
</evidence>
<dbReference type="RefSeq" id="WP_022996073.1">
    <property type="nucleotide sequence ID" value="NZ_AQPF01000004.1"/>
</dbReference>
<keyword evidence="1" id="KW-0732">Signal</keyword>
<reference evidence="2 3" key="1">
    <citation type="submission" date="2012-09" db="EMBL/GenBank/DDBJ databases">
        <title>Genome Sequence of alkane-degrading Bacterium Alcanivorax sp. 6-D-6.</title>
        <authorList>
            <person name="Lai Q."/>
            <person name="Shao Z."/>
        </authorList>
    </citation>
    <scope>NUCLEOTIDE SEQUENCE [LARGE SCALE GENOMIC DNA]</scope>
    <source>
        <strain evidence="2 3">6-D-6</strain>
    </source>
</reference>
<dbReference type="SUPFAM" id="SSF56935">
    <property type="entry name" value="Porins"/>
    <property type="match status" value="1"/>
</dbReference>
<dbReference type="EMBL" id="AQPF01000004">
    <property type="protein sequence ID" value="KAF0807464.1"/>
    <property type="molecule type" value="Genomic_DNA"/>
</dbReference>
<feature type="signal peptide" evidence="1">
    <location>
        <begin position="1"/>
        <end position="28"/>
    </location>
</feature>
<evidence type="ECO:0000313" key="3">
    <source>
        <dbReference type="Proteomes" id="UP000771797"/>
    </source>
</evidence>
<organism evidence="2 3">
    <name type="scientific">Alcanivorax xiamenensis</name>
    <dbReference type="NCBI Taxonomy" id="1177156"/>
    <lineage>
        <taxon>Bacteria</taxon>
        <taxon>Pseudomonadati</taxon>
        <taxon>Pseudomonadota</taxon>
        <taxon>Gammaproteobacteria</taxon>
        <taxon>Oceanospirillales</taxon>
        <taxon>Alcanivoracaceae</taxon>
        <taxon>Alcanivorax</taxon>
    </lineage>
</organism>
<feature type="chain" id="PRO_5046268233" description="Histidine kinase" evidence="1">
    <location>
        <begin position="29"/>
        <end position="237"/>
    </location>
</feature>
<evidence type="ECO:0000313" key="2">
    <source>
        <dbReference type="EMBL" id="KAF0807464.1"/>
    </source>
</evidence>
<dbReference type="GeneID" id="94685829"/>
<evidence type="ECO:0000256" key="1">
    <source>
        <dbReference type="SAM" id="SignalP"/>
    </source>
</evidence>
<dbReference type="Pfam" id="PF09694">
    <property type="entry name" value="Gcw_chp"/>
    <property type="match status" value="1"/>
</dbReference>
<accession>A0ABQ6YCE3</accession>
<proteinExistence type="predicted"/>
<keyword evidence="3" id="KW-1185">Reference proteome</keyword>
<sequence length="237" mass="25595">MKHAFGMKKTVLAAAVAAGMIMPGMAAAEISGSLGISNMYFWRGQDISNGAAQVFGSLDYSHSSGLYAGVWGSSETDSTEYDLYVGYGGAFGDLTYDLSYIDYNYPNDTDSDLAEIVASLGYAGVTFTGYFGVGDYGHGSDATDNKDRYYTLGYSYDKYGILVGTWDNDADDTNYTHLDLSYALTDNLSFTVSKVISADDCAINNNDDALFMNGECVGDKDDVDDDLLFVVSYAFEI</sequence>
<dbReference type="InterPro" id="IPR010239">
    <property type="entry name" value="CHP02001"/>
</dbReference>
<protein>
    <recommendedName>
        <fullName evidence="4">Histidine kinase</fullName>
    </recommendedName>
</protein>
<gene>
    <name evidence="2" type="ORF">A6D6_01016</name>
</gene>
<dbReference type="Proteomes" id="UP000771797">
    <property type="component" value="Unassembled WGS sequence"/>
</dbReference>
<name>A0ABQ6YCE3_9GAMM</name>
<dbReference type="NCBIfam" id="TIGR02001">
    <property type="entry name" value="gcw_chp"/>
    <property type="match status" value="1"/>
</dbReference>
<comment type="caution">
    <text evidence="2">The sequence shown here is derived from an EMBL/GenBank/DDBJ whole genome shotgun (WGS) entry which is preliminary data.</text>
</comment>